<dbReference type="AlphaFoldDB" id="A7VQX8"/>
<dbReference type="HOGENOM" id="CLU_036604_0_1_9"/>
<organism evidence="2 3">
    <name type="scientific">[Clostridium] leptum DSM 753</name>
    <dbReference type="NCBI Taxonomy" id="428125"/>
    <lineage>
        <taxon>Bacteria</taxon>
        <taxon>Bacillati</taxon>
        <taxon>Bacillota</taxon>
        <taxon>Clostridia</taxon>
        <taxon>Eubacteriales</taxon>
        <taxon>Oscillospiraceae</taxon>
        <taxon>Oscillospiraceae incertae sedis</taxon>
    </lineage>
</organism>
<dbReference type="PANTHER" id="PTHR18964:SF149">
    <property type="entry name" value="BIFUNCTIONAL UDP-N-ACETYLGLUCOSAMINE 2-EPIMERASE_N-ACETYLMANNOSAMINE KINASE"/>
    <property type="match status" value="1"/>
</dbReference>
<reference evidence="2 3" key="2">
    <citation type="submission" date="2007-08" db="EMBL/GenBank/DDBJ databases">
        <authorList>
            <person name="Fulton L."/>
            <person name="Clifton S."/>
            <person name="Fulton B."/>
            <person name="Xu J."/>
            <person name="Minx P."/>
            <person name="Pepin K.H."/>
            <person name="Johnson M."/>
            <person name="Thiruvilangam P."/>
            <person name="Bhonagiri V."/>
            <person name="Nash W.E."/>
            <person name="Wang C."/>
            <person name="Mardis E.R."/>
            <person name="Wilson R.K."/>
        </authorList>
    </citation>
    <scope>NUCLEOTIDE SEQUENCE [LARGE SCALE GENOMIC DNA]</scope>
    <source>
        <strain evidence="2 3">DSM 753</strain>
    </source>
</reference>
<dbReference type="PANTHER" id="PTHR18964">
    <property type="entry name" value="ROK (REPRESSOR, ORF, KINASE) FAMILY"/>
    <property type="match status" value="1"/>
</dbReference>
<evidence type="ECO:0000313" key="3">
    <source>
        <dbReference type="Proteomes" id="UP000003490"/>
    </source>
</evidence>
<comment type="caution">
    <text evidence="2">The sequence shown here is derived from an EMBL/GenBank/DDBJ whole genome shotgun (WGS) entry which is preliminary data.</text>
</comment>
<dbReference type="Pfam" id="PF00480">
    <property type="entry name" value="ROK"/>
    <property type="match status" value="1"/>
</dbReference>
<dbReference type="eggNOG" id="COG1940">
    <property type="taxonomic scope" value="Bacteria"/>
</dbReference>
<sequence>MKEILCVDIGSSKYMVGVITPEGKILYSRKVLWKGEAGNPGRILGNIIQTVDEVLEKHPLCRKNPMGMTIPGLADPEKGVWRSSEFLGVFNLPVGSLFQRRYGVPLKMENDANACAYAECFFGEGRMCKDFLYLTVSNSIGGALCLNGEIYTGAWGEAGEFGMCPAEDLLEKNAAVRRPLELLASGRGLSDNYYRLKGLPNGRRIHAAVLERYAQRGDAAAIQAFELEGTYLGRAIAHAAFLLNPRKVVLGGGLSLLFDTYKSSLMDTLRCEMKRLPDGMPEVKATSLGYHGALLGAAALVLKVQQTEKGG</sequence>
<accession>A7VQX8</accession>
<reference evidence="2 3" key="1">
    <citation type="submission" date="2007-08" db="EMBL/GenBank/DDBJ databases">
        <title>Draft genome sequence of Clostridium leptum (DSM 753).</title>
        <authorList>
            <person name="Sudarsanam P."/>
            <person name="Ley R."/>
            <person name="Guruge J."/>
            <person name="Turnbaugh P.J."/>
            <person name="Mahowald M."/>
            <person name="Liep D."/>
            <person name="Gordon J."/>
        </authorList>
    </citation>
    <scope>NUCLEOTIDE SEQUENCE [LARGE SCALE GENOMIC DNA]</scope>
    <source>
        <strain evidence="2 3">DSM 753</strain>
    </source>
</reference>
<evidence type="ECO:0000256" key="1">
    <source>
        <dbReference type="ARBA" id="ARBA00006479"/>
    </source>
</evidence>
<proteinExistence type="inferred from homology"/>
<dbReference type="Proteomes" id="UP000003490">
    <property type="component" value="Unassembled WGS sequence"/>
</dbReference>
<dbReference type="SUPFAM" id="SSF53067">
    <property type="entry name" value="Actin-like ATPase domain"/>
    <property type="match status" value="1"/>
</dbReference>
<dbReference type="Gene3D" id="3.30.420.40">
    <property type="match status" value="2"/>
</dbReference>
<evidence type="ECO:0000313" key="2">
    <source>
        <dbReference type="EMBL" id="EDO62100.1"/>
    </source>
</evidence>
<protein>
    <submittedName>
        <fullName evidence="2">ROK family protein</fullName>
    </submittedName>
</protein>
<name>A7VQX8_9FIRM</name>
<dbReference type="EMBL" id="ABCB02000016">
    <property type="protein sequence ID" value="EDO62100.1"/>
    <property type="molecule type" value="Genomic_DNA"/>
</dbReference>
<dbReference type="InterPro" id="IPR043129">
    <property type="entry name" value="ATPase_NBD"/>
</dbReference>
<dbReference type="CDD" id="cd23763">
    <property type="entry name" value="ASKHA_ATPase_ROK"/>
    <property type="match status" value="1"/>
</dbReference>
<dbReference type="InterPro" id="IPR000600">
    <property type="entry name" value="ROK"/>
</dbReference>
<gene>
    <name evidence="2" type="ORF">CLOLEP_00960</name>
</gene>
<comment type="similarity">
    <text evidence="1">Belongs to the ROK (NagC/XylR) family.</text>
</comment>